<evidence type="ECO:0000313" key="2">
    <source>
        <dbReference type="Proteomes" id="UP000688137"/>
    </source>
</evidence>
<dbReference type="EMBL" id="CAJJDM010000014">
    <property type="protein sequence ID" value="CAD8051869.1"/>
    <property type="molecule type" value="Genomic_DNA"/>
</dbReference>
<comment type="caution">
    <text evidence="1">The sequence shown here is derived from an EMBL/GenBank/DDBJ whole genome shotgun (WGS) entry which is preliminary data.</text>
</comment>
<evidence type="ECO:0000313" key="1">
    <source>
        <dbReference type="EMBL" id="CAD8051869.1"/>
    </source>
</evidence>
<proteinExistence type="predicted"/>
<protein>
    <submittedName>
        <fullName evidence="1">Uncharacterized protein</fullName>
    </submittedName>
</protein>
<gene>
    <name evidence="1" type="ORF">PPRIM_AZ9-3.1.T0180373</name>
</gene>
<name>A0A8S1K9M0_PARPR</name>
<accession>A0A8S1K9M0</accession>
<dbReference type="Proteomes" id="UP000688137">
    <property type="component" value="Unassembled WGS sequence"/>
</dbReference>
<reference evidence="1" key="1">
    <citation type="submission" date="2021-01" db="EMBL/GenBank/DDBJ databases">
        <authorList>
            <consortium name="Genoscope - CEA"/>
            <person name="William W."/>
        </authorList>
    </citation>
    <scope>NUCLEOTIDE SEQUENCE</scope>
</reference>
<keyword evidence="2" id="KW-1185">Reference proteome</keyword>
<dbReference type="OMA" id="NCWTRNT"/>
<dbReference type="AlphaFoldDB" id="A0A8S1K9M0"/>
<sequence length="181" mass="21282">MSTAQYSLDPSLHTSLFYNIEINNKFQDLLYFEPIHIVSQKNKYYNIKKEIKLTPTINYDNKSSIYYNIQVQKMRVKKAKQSKSNKYQRIPDLLDYNSCLRIIQPSSMSVKVTQRKYSQSKRLPTKSICQFSSGNEQQPKEHKKINIRLPNIEKSQLHSPSKNSLNCWTRNTSSSQLQIIQ</sequence>
<organism evidence="1 2">
    <name type="scientific">Paramecium primaurelia</name>
    <dbReference type="NCBI Taxonomy" id="5886"/>
    <lineage>
        <taxon>Eukaryota</taxon>
        <taxon>Sar</taxon>
        <taxon>Alveolata</taxon>
        <taxon>Ciliophora</taxon>
        <taxon>Intramacronucleata</taxon>
        <taxon>Oligohymenophorea</taxon>
        <taxon>Peniculida</taxon>
        <taxon>Parameciidae</taxon>
        <taxon>Paramecium</taxon>
    </lineage>
</organism>